<dbReference type="PANTHER" id="PTHR31435">
    <property type="entry name" value="PROTEIN NATD1"/>
    <property type="match status" value="1"/>
</dbReference>
<evidence type="ECO:0000259" key="1">
    <source>
        <dbReference type="PROSITE" id="PS51729"/>
    </source>
</evidence>
<evidence type="ECO:0000313" key="3">
    <source>
        <dbReference type="Proteomes" id="UP000192813"/>
    </source>
</evidence>
<dbReference type="EMBL" id="NBTM02000001">
    <property type="protein sequence ID" value="PNL91482.1"/>
    <property type="molecule type" value="Genomic_DNA"/>
</dbReference>
<dbReference type="Gene3D" id="3.40.630.30">
    <property type="match status" value="1"/>
</dbReference>
<gene>
    <name evidence="2" type="ORF">A6J77_004295</name>
</gene>
<reference evidence="3" key="1">
    <citation type="submission" date="2017-12" db="EMBL/GenBank/DDBJ databases">
        <title>FDA dAtabase for Regulatory Grade micrObial Sequences (FDA-ARGOS): Supporting development and validation of Infectious Disease Dx tests.</title>
        <authorList>
            <person name="Hoffmann M."/>
            <person name="Allard M."/>
            <person name="Evans P."/>
            <person name="Brown E."/>
            <person name="Tallon L."/>
            <person name="Sadzewicz L."/>
            <person name="Sengamalay N."/>
            <person name="Ott S."/>
            <person name="Godinez A."/>
            <person name="Nagaraj S."/>
            <person name="Vavikolanu K."/>
            <person name="Aluvathingal J."/>
            <person name="Nadendla S."/>
            <person name="Sichtig H."/>
        </authorList>
    </citation>
    <scope>NUCLEOTIDE SEQUENCE [LARGE SCALE GENOMIC DNA]</scope>
    <source>
        <strain evidence="3">FDAARGOS_249</strain>
    </source>
</reference>
<dbReference type="RefSeq" id="WP_083068487.1">
    <property type="nucleotide sequence ID" value="NZ_NBTM02000001.1"/>
</dbReference>
<dbReference type="AlphaFoldDB" id="A0A2J9PMC6"/>
<name>A0A2J9PMC6_9LACT</name>
<dbReference type="InterPro" id="IPR045057">
    <property type="entry name" value="Gcn5-rel_NAT"/>
</dbReference>
<dbReference type="InterPro" id="IPR016181">
    <property type="entry name" value="Acyl_CoA_acyltransferase"/>
</dbReference>
<dbReference type="GO" id="GO:0016740">
    <property type="term" value="F:transferase activity"/>
    <property type="evidence" value="ECO:0007669"/>
    <property type="project" value="UniProtKB-KW"/>
</dbReference>
<dbReference type="Pfam" id="PF14542">
    <property type="entry name" value="Acetyltransf_CG"/>
    <property type="match status" value="1"/>
</dbReference>
<proteinExistence type="predicted"/>
<comment type="caution">
    <text evidence="2">The sequence shown here is derived from an EMBL/GenBank/DDBJ whole genome shotgun (WGS) entry which is preliminary data.</text>
</comment>
<dbReference type="PANTHER" id="PTHR31435:SF10">
    <property type="entry name" value="BSR4717 PROTEIN"/>
    <property type="match status" value="1"/>
</dbReference>
<dbReference type="CDD" id="cd04301">
    <property type="entry name" value="NAT_SF"/>
    <property type="match status" value="1"/>
</dbReference>
<dbReference type="SUPFAM" id="SSF55729">
    <property type="entry name" value="Acyl-CoA N-acyltransferases (Nat)"/>
    <property type="match status" value="1"/>
</dbReference>
<dbReference type="Proteomes" id="UP000192813">
    <property type="component" value="Unassembled WGS sequence"/>
</dbReference>
<feature type="domain" description="N-acetyltransferase" evidence="1">
    <location>
        <begin position="4"/>
        <end position="94"/>
    </location>
</feature>
<evidence type="ECO:0000313" key="2">
    <source>
        <dbReference type="EMBL" id="PNL91482.1"/>
    </source>
</evidence>
<keyword evidence="2" id="KW-0808">Transferase</keyword>
<dbReference type="InterPro" id="IPR031165">
    <property type="entry name" value="GNAT_YJDJ"/>
</dbReference>
<accession>A0A2J9PMC6</accession>
<protein>
    <submittedName>
        <fullName evidence="2">N-acetyltransferase</fullName>
    </submittedName>
</protein>
<organism evidence="2 3">
    <name type="scientific">Aerococcus viridans</name>
    <dbReference type="NCBI Taxonomy" id="1377"/>
    <lineage>
        <taxon>Bacteria</taxon>
        <taxon>Bacillati</taxon>
        <taxon>Bacillota</taxon>
        <taxon>Bacilli</taxon>
        <taxon>Lactobacillales</taxon>
        <taxon>Aerococcaceae</taxon>
        <taxon>Aerococcus</taxon>
    </lineage>
</organism>
<dbReference type="PROSITE" id="PS51729">
    <property type="entry name" value="GNAT_YJDJ"/>
    <property type="match status" value="1"/>
</dbReference>
<sequence length="96" mass="10722">MGYEIKEVTNGFAIFNEAGDKRIAEIEYEPKADNVIVATHTWTDPSLRGQGVAAQLVDHLVAYSEAKGRKIKALCPYVVKKFNENPAKYDHINADK</sequence>